<feature type="domain" description="Cytochrome C Planctomycete-type" evidence="5">
    <location>
        <begin position="44"/>
        <end position="91"/>
    </location>
</feature>
<feature type="domain" description="DUF1588" evidence="3">
    <location>
        <begin position="605"/>
        <end position="701"/>
    </location>
</feature>
<evidence type="ECO:0000259" key="4">
    <source>
        <dbReference type="Pfam" id="PF07631"/>
    </source>
</evidence>
<dbReference type="RefSeq" id="WP_419192886.1">
    <property type="nucleotide sequence ID" value="NZ_CP036279.1"/>
</dbReference>
<evidence type="ECO:0000259" key="5">
    <source>
        <dbReference type="Pfam" id="PF07635"/>
    </source>
</evidence>
<protein>
    <submittedName>
        <fullName evidence="7">Planctomycete cytochrome C</fullName>
    </submittedName>
</protein>
<sequence>MAMQPGRRIDWTTTALVLTLLGVLPTGLRAEAPDQIKSFIANHCLDCHSGSEAEANLDLTSLDASLNHAHDVTKWVRIHDRVHAGEMPPEESSTASAEEMKLFAKRLSQWLQSHQHAKQKSEGRVRGRRLTRLQMERTLHDLLGIDIPLADKLPEEPRTDSFSTVAEDQTISHFHLDRHLHVVDVALDEAFQRALGQADSYDRTLDAKTLCRRNPRRRTREPELIDDRAVTWSSGVTFYGRLPATTAPESGWYRFVIRANALNCPEGHGVWCTVRRGLCVSSAPLLPWVGAIEATEDPKTWTFETWLPKGHMLEIRPGDTTLKRGRFAGGQVGTGEGAPQNVPGVAIESIHMTRIHQGMTDEQIRHRLLDDLTIKPGKKGKPGTVVSTNPDKDLARLIKRFAHWAFRRPVTEEEVAPYVAMAIDSMSEGNDFASTLRTGYRSLLCSPRFLLFQEEPGPLDQYAIANRLSYLLWSSMPDRELLQLAEKGELSDPNVLRAQVRRMLDSPRGKQFVRDFAAEWLDLGLIDFTQPDRRLFPRFDPIVQQSMLAETHAYLDDMVRENKSVTWLIDSDYTFLDSRLARYYGIDGVEGDEIRKVSLEPGDHRGGLLTQGAILKVTANGTNTSPIIRGIWVSERILGVPIPPPPENVPAVEPDIRGAKTIREMLAKHRSQESCAVCHRSIDPPGFALENYDAAGLWRDQYLQKSGRRVRRGAKVDASYDMADGRHFEDVDQFQTLVLEDRQGLARNVVDKLITFGTGAEVAFADRDDVEAIAAQAASSDYGMRSLIEAVVTSPIFLTK</sequence>
<evidence type="ECO:0000259" key="3">
    <source>
        <dbReference type="Pfam" id="PF07627"/>
    </source>
</evidence>
<gene>
    <name evidence="7" type="ORF">Pan216_48430</name>
</gene>
<dbReference type="InterPro" id="IPR013039">
    <property type="entry name" value="DUF1588"/>
</dbReference>
<feature type="domain" description="DUF1587" evidence="2">
    <location>
        <begin position="128"/>
        <end position="191"/>
    </location>
</feature>
<dbReference type="AlphaFoldDB" id="A0A518BAF3"/>
<accession>A0A518BAF3</accession>
<feature type="domain" description="DUF1592" evidence="4">
    <location>
        <begin position="459"/>
        <end position="586"/>
    </location>
</feature>
<dbReference type="Pfam" id="PF07637">
    <property type="entry name" value="PSD5"/>
    <property type="match status" value="1"/>
</dbReference>
<dbReference type="Pfam" id="PF07626">
    <property type="entry name" value="PSD3"/>
    <property type="match status" value="1"/>
</dbReference>
<dbReference type="Pfam" id="PF07624">
    <property type="entry name" value="PSD2"/>
    <property type="match status" value="1"/>
</dbReference>
<feature type="domain" description="DUF1585" evidence="1">
    <location>
        <begin position="724"/>
        <end position="797"/>
    </location>
</feature>
<dbReference type="EMBL" id="CP036279">
    <property type="protein sequence ID" value="QDU63962.1"/>
    <property type="molecule type" value="Genomic_DNA"/>
</dbReference>
<reference evidence="7 8" key="1">
    <citation type="submission" date="2019-02" db="EMBL/GenBank/DDBJ databases">
        <title>Deep-cultivation of Planctomycetes and their phenomic and genomic characterization uncovers novel biology.</title>
        <authorList>
            <person name="Wiegand S."/>
            <person name="Jogler M."/>
            <person name="Boedeker C."/>
            <person name="Pinto D."/>
            <person name="Vollmers J."/>
            <person name="Rivas-Marin E."/>
            <person name="Kohn T."/>
            <person name="Peeters S.H."/>
            <person name="Heuer A."/>
            <person name="Rast P."/>
            <person name="Oberbeckmann S."/>
            <person name="Bunk B."/>
            <person name="Jeske O."/>
            <person name="Meyerdierks A."/>
            <person name="Storesund J.E."/>
            <person name="Kallscheuer N."/>
            <person name="Luecker S."/>
            <person name="Lage O.M."/>
            <person name="Pohl T."/>
            <person name="Merkel B.J."/>
            <person name="Hornburger P."/>
            <person name="Mueller R.-W."/>
            <person name="Bruemmer F."/>
            <person name="Labrenz M."/>
            <person name="Spormann A.M."/>
            <person name="Op den Camp H."/>
            <person name="Overmann J."/>
            <person name="Amann R."/>
            <person name="Jetten M.S.M."/>
            <person name="Mascher T."/>
            <person name="Medema M.H."/>
            <person name="Devos D.P."/>
            <person name="Kaster A.-K."/>
            <person name="Ovreas L."/>
            <person name="Rohde M."/>
            <person name="Galperin M.Y."/>
            <person name="Jogler C."/>
        </authorList>
    </citation>
    <scope>NUCLEOTIDE SEQUENCE [LARGE SCALE GENOMIC DNA]</scope>
    <source>
        <strain evidence="7 8">Pan216</strain>
    </source>
</reference>
<feature type="domain" description="DUF1595" evidence="6">
    <location>
        <begin position="395"/>
        <end position="454"/>
    </location>
</feature>
<keyword evidence="8" id="KW-1185">Reference proteome</keyword>
<dbReference type="Pfam" id="PF07635">
    <property type="entry name" value="PSCyt1"/>
    <property type="match status" value="1"/>
</dbReference>
<name>A0A518BAF3_9BACT</name>
<evidence type="ECO:0000313" key="8">
    <source>
        <dbReference type="Proteomes" id="UP000317093"/>
    </source>
</evidence>
<evidence type="ECO:0000259" key="6">
    <source>
        <dbReference type="Pfam" id="PF07637"/>
    </source>
</evidence>
<organism evidence="7 8">
    <name type="scientific">Kolteria novifilia</name>
    <dbReference type="NCBI Taxonomy" id="2527975"/>
    <lineage>
        <taxon>Bacteria</taxon>
        <taxon>Pseudomonadati</taxon>
        <taxon>Planctomycetota</taxon>
        <taxon>Planctomycetia</taxon>
        <taxon>Kolteriales</taxon>
        <taxon>Kolteriaceae</taxon>
        <taxon>Kolteria</taxon>
    </lineage>
</organism>
<dbReference type="InterPro" id="IPR011429">
    <property type="entry name" value="Cyt_c_Planctomycete-type"/>
</dbReference>
<dbReference type="Pfam" id="PF07631">
    <property type="entry name" value="PSD4"/>
    <property type="match status" value="1"/>
</dbReference>
<evidence type="ECO:0000259" key="1">
    <source>
        <dbReference type="Pfam" id="PF07624"/>
    </source>
</evidence>
<proteinExistence type="predicted"/>
<dbReference type="InterPro" id="IPR011478">
    <property type="entry name" value="DUF1585"/>
</dbReference>
<dbReference type="Pfam" id="PF07627">
    <property type="entry name" value="PSCyt3"/>
    <property type="match status" value="1"/>
</dbReference>
<dbReference type="InterPro" id="IPR013036">
    <property type="entry name" value="DUF1587"/>
</dbReference>
<dbReference type="InterPro" id="IPR013043">
    <property type="entry name" value="DUF1595"/>
</dbReference>
<evidence type="ECO:0000259" key="2">
    <source>
        <dbReference type="Pfam" id="PF07626"/>
    </source>
</evidence>
<dbReference type="KEGG" id="knv:Pan216_48430"/>
<dbReference type="Proteomes" id="UP000317093">
    <property type="component" value="Chromosome"/>
</dbReference>
<evidence type="ECO:0000313" key="7">
    <source>
        <dbReference type="EMBL" id="QDU63962.1"/>
    </source>
</evidence>
<dbReference type="InterPro" id="IPR013042">
    <property type="entry name" value="DUF1592"/>
</dbReference>